<accession>A0A177CWR0</accession>
<protein>
    <submittedName>
        <fullName evidence="2">Uncharacterized protein</fullName>
    </submittedName>
</protein>
<dbReference type="InParanoid" id="A0A177CWR0"/>
<feature type="region of interest" description="Disordered" evidence="1">
    <location>
        <begin position="95"/>
        <end position="125"/>
    </location>
</feature>
<organism evidence="2 3">
    <name type="scientific">Paraphaeosphaeria sporulosa</name>
    <dbReference type="NCBI Taxonomy" id="1460663"/>
    <lineage>
        <taxon>Eukaryota</taxon>
        <taxon>Fungi</taxon>
        <taxon>Dikarya</taxon>
        <taxon>Ascomycota</taxon>
        <taxon>Pezizomycotina</taxon>
        <taxon>Dothideomycetes</taxon>
        <taxon>Pleosporomycetidae</taxon>
        <taxon>Pleosporales</taxon>
        <taxon>Massarineae</taxon>
        <taxon>Didymosphaeriaceae</taxon>
        <taxon>Paraphaeosphaeria</taxon>
    </lineage>
</organism>
<dbReference type="GeneID" id="28763359"/>
<dbReference type="EMBL" id="KV441548">
    <property type="protein sequence ID" value="OAG11985.1"/>
    <property type="molecule type" value="Genomic_DNA"/>
</dbReference>
<evidence type="ECO:0000256" key="1">
    <source>
        <dbReference type="SAM" id="MobiDB-lite"/>
    </source>
</evidence>
<proteinExistence type="predicted"/>
<keyword evidence="3" id="KW-1185">Reference proteome</keyword>
<feature type="region of interest" description="Disordered" evidence="1">
    <location>
        <begin position="215"/>
        <end position="235"/>
    </location>
</feature>
<dbReference type="Proteomes" id="UP000077069">
    <property type="component" value="Unassembled WGS sequence"/>
</dbReference>
<gene>
    <name evidence="2" type="ORF">CC84DRAFT_1170800</name>
</gene>
<sequence>MQRTAHAAGYSMYMSVCGDGVIDRAYRHARVGRSSDPPELPRALVCTETVGTLHAPPWRYRLLQTTITGNQGELAVCSSTCSACAPTSRRTLASAPPGRSICRANNRHPQLPKAEHTRQSGPATGDLGVEHRAEEQQRRTVAARQCQAHLYYGAASADDPRSACGLVQQRRRPHAASSDGLRVRRYLVIYQHHHATVNCSGLITITFADRRKDQAKLTKSHPRRSLAISRRESRLPHPLGSGGGWCARYRRVWLEAHHSKSGRAEVLQKPRSLTICAIEAPMSR</sequence>
<evidence type="ECO:0000313" key="2">
    <source>
        <dbReference type="EMBL" id="OAG11985.1"/>
    </source>
</evidence>
<reference evidence="2 3" key="1">
    <citation type="submission" date="2016-05" db="EMBL/GenBank/DDBJ databases">
        <title>Comparative analysis of secretome profiles of manganese(II)-oxidizing ascomycete fungi.</title>
        <authorList>
            <consortium name="DOE Joint Genome Institute"/>
            <person name="Zeiner C.A."/>
            <person name="Purvine S.O."/>
            <person name="Zink E.M."/>
            <person name="Wu S."/>
            <person name="Pasa-Tolic L."/>
            <person name="Chaput D.L."/>
            <person name="Haridas S."/>
            <person name="Grigoriev I.V."/>
            <person name="Santelli C.M."/>
            <person name="Hansel C.M."/>
        </authorList>
    </citation>
    <scope>NUCLEOTIDE SEQUENCE [LARGE SCALE GENOMIC DNA]</scope>
    <source>
        <strain evidence="2 3">AP3s5-JAC2a</strain>
    </source>
</reference>
<evidence type="ECO:0000313" key="3">
    <source>
        <dbReference type="Proteomes" id="UP000077069"/>
    </source>
</evidence>
<dbReference type="AlphaFoldDB" id="A0A177CWR0"/>
<name>A0A177CWR0_9PLEO</name>
<dbReference type="RefSeq" id="XP_018042350.1">
    <property type="nucleotide sequence ID" value="XM_018179873.1"/>
</dbReference>